<protein>
    <submittedName>
        <fullName evidence="4">PAM2 domain-containing protein</fullName>
    </submittedName>
</protein>
<proteinExistence type="predicted"/>
<gene>
    <name evidence="2" type="ORF">ACOC_LOCUS10814</name>
</gene>
<evidence type="ECO:0000313" key="4">
    <source>
        <dbReference type="WBParaSite" id="ACOC_0001081301-mRNA-1"/>
    </source>
</evidence>
<evidence type="ECO:0000313" key="2">
    <source>
        <dbReference type="EMBL" id="VDM62399.1"/>
    </source>
</evidence>
<name>A0A0R3PX50_ANGCS</name>
<dbReference type="AlphaFoldDB" id="A0A0R3PX50"/>
<dbReference type="EMBL" id="UYYA01004551">
    <property type="protein sequence ID" value="VDM62399.1"/>
    <property type="molecule type" value="Genomic_DNA"/>
</dbReference>
<feature type="compositionally biased region" description="Polar residues" evidence="1">
    <location>
        <begin position="60"/>
        <end position="106"/>
    </location>
</feature>
<feature type="compositionally biased region" description="Polar residues" evidence="1">
    <location>
        <begin position="11"/>
        <end position="29"/>
    </location>
</feature>
<organism evidence="4">
    <name type="scientific">Angiostrongylus costaricensis</name>
    <name type="common">Nematode worm</name>
    <dbReference type="NCBI Taxonomy" id="334426"/>
    <lineage>
        <taxon>Eukaryota</taxon>
        <taxon>Metazoa</taxon>
        <taxon>Ecdysozoa</taxon>
        <taxon>Nematoda</taxon>
        <taxon>Chromadorea</taxon>
        <taxon>Rhabditida</taxon>
        <taxon>Rhabditina</taxon>
        <taxon>Rhabditomorpha</taxon>
        <taxon>Strongyloidea</taxon>
        <taxon>Metastrongylidae</taxon>
        <taxon>Angiostrongylus</taxon>
    </lineage>
</organism>
<feature type="compositionally biased region" description="Basic and acidic residues" evidence="1">
    <location>
        <begin position="140"/>
        <end position="159"/>
    </location>
</feature>
<feature type="compositionally biased region" description="Basic and acidic residues" evidence="1">
    <location>
        <begin position="1"/>
        <end position="10"/>
    </location>
</feature>
<evidence type="ECO:0000256" key="1">
    <source>
        <dbReference type="SAM" id="MobiDB-lite"/>
    </source>
</evidence>
<feature type="compositionally biased region" description="Polar residues" evidence="1">
    <location>
        <begin position="113"/>
        <end position="122"/>
    </location>
</feature>
<evidence type="ECO:0000313" key="3">
    <source>
        <dbReference type="Proteomes" id="UP000267027"/>
    </source>
</evidence>
<keyword evidence="3" id="KW-1185">Reference proteome</keyword>
<feature type="region of interest" description="Disordered" evidence="1">
    <location>
        <begin position="1"/>
        <end position="223"/>
    </location>
</feature>
<feature type="compositionally biased region" description="Polar residues" evidence="1">
    <location>
        <begin position="210"/>
        <end position="223"/>
    </location>
</feature>
<reference evidence="2 3" key="2">
    <citation type="submission" date="2018-11" db="EMBL/GenBank/DDBJ databases">
        <authorList>
            <consortium name="Pathogen Informatics"/>
        </authorList>
    </citation>
    <scope>NUCLEOTIDE SEQUENCE [LARGE SCALE GENOMIC DNA]</scope>
    <source>
        <strain evidence="2 3">Costa Rica</strain>
    </source>
</reference>
<reference evidence="4" key="1">
    <citation type="submission" date="2017-02" db="UniProtKB">
        <authorList>
            <consortium name="WormBaseParasite"/>
        </authorList>
    </citation>
    <scope>IDENTIFICATION</scope>
</reference>
<accession>A0A0R3PX50</accession>
<dbReference type="Proteomes" id="UP000267027">
    <property type="component" value="Unassembled WGS sequence"/>
</dbReference>
<sequence>MDLNERDNEKPSSCNQPPSLSPYSDSPQGKQEFIKGVQADKKDTSFSNTLNVLPPEKSDTTPSPSYPKSTGIFSPANVQAANSATSKTDVAKNSASDAKNLTSGDTTAKIEATQHTTPSVQIPQLLPVPPTSKLTTIPVSKDDSSKQRMPTELRPKNITDTEGSSMSISDCVPPSPSATTGKPRSVAEATKDAIESTKTPSRPYPKSPNEIISATENALKNQK</sequence>
<dbReference type="WBParaSite" id="ACOC_0001081301-mRNA-1">
    <property type="protein sequence ID" value="ACOC_0001081301-mRNA-1"/>
    <property type="gene ID" value="ACOC_0001081301"/>
</dbReference>